<dbReference type="EMBL" id="MSCO01000002">
    <property type="protein sequence ID" value="PQJ84229.1"/>
    <property type="molecule type" value="Genomic_DNA"/>
</dbReference>
<evidence type="ECO:0000313" key="1">
    <source>
        <dbReference type="EMBL" id="PQJ84229.1"/>
    </source>
</evidence>
<dbReference type="Proteomes" id="UP000239263">
    <property type="component" value="Unassembled WGS sequence"/>
</dbReference>
<dbReference type="OrthoDB" id="5862074at2"/>
<sequence>MVNLSNEITSNAFNFGNLYRTGVDPRTGTFNLSLTIGNLKTYGGEIFSATIGYNSLSDSNTGFGKGWSLNVSYYDKQSKKLSLSNGMSFPVNISGNSVTCRYLKDKDIVVSLKGGLLFINHKNGTTEQFNIEGGIEQITYVNGHFHKFHYKRGILSKISNSTGKEIVFLYTLNSFEVKNIFGESLCQGTISNGSLVKVSLPEHQLIGIKYKNISGLSMISEVKHPVGYSDIVDYYPEELKLPTSGPIRALPAVSLHKKVGNDEIKFKRYEYSSNNYLGNNLPIFRDGIDALYELNGNYEYSCTEFDELLEKTTVYDKYHLVIRQTIREKSSNKPINKKEYVYYTISNVDFSKQPNQFQNLRLNKEYFYNEVGEVRISEIATEFDTYGNLTMQKDNFGIEKYFTYYQKQDLALTDNDFYIPHLIKEEITAPSKKYIRNNEENYILTHQYEKLNCLFNKGQFFLLSRQDYKTNDGQILLSTSYQYCNDVNDVLFFGLVKTVNYSGVTKKKLESYRYTNNGNTIKVDVDSLFFDDILMSNSLIYCSEKINKLSEIDHLGNVITYKYDLLDRLIRKTFNQNSDYQYISEYVYSIDNKTLKNINNGLVFEKINYDDFGREKNIYKISADGDLCLSEVFDYDIYDRVIKVTYSDFINGKILSQFVRTVFDLWGKTTEINENGVETIIEIDNVNMTTTSYVSYSGIRYNELVVKSNEAGSEESSTYNSITSYSIYDGYNRLITSINRNGVQTTRNLDVFGRELKKVIGSGEKAITMSSSYDINSTDESVTEIRVNDIIIGKRTYDGIGRITSEKKVGGIVTFEFNTLTDIPSKVTKPSGSFVENLIDIKLEKVLGERTSSGNSINIFTYKKNTGLLINENNEYFSTDIEYYPNYLVKTDSQHGKYGKYTYSSSGLLTSYTDYFGGIETREYDKFNQLTEVSNDGVLVLLDYDYFGRLKSETISSKMSNDGTVTHEYYYSDKHFNKIESKITLRNSIMFMIQRYSYDNVGNLVYKEIIDENNQSYEEHYTFNTFNQMVGYQVVGLTRPSFNGVGHILNQEFIFDALSNINHVNTIFTDISGNEQLDNSEHIYNDDFLLVEIRHSNPLLENEHFEYDLNGNLLVNVDNQMLNYDDFERLTSVTSKEQIILSSYLYSASGRLTKQTFDNQPPINLFYFSEQLIHEEQNTYHSRALIVNGNQLGRFLIAEGTQLELSVTDYKNSQIGLISDINRKYIQYSAYGSTDDI</sequence>
<dbReference type="PANTHER" id="PTHR32305">
    <property type="match status" value="1"/>
</dbReference>
<evidence type="ECO:0008006" key="3">
    <source>
        <dbReference type="Google" id="ProtNLM"/>
    </source>
</evidence>
<evidence type="ECO:0000313" key="2">
    <source>
        <dbReference type="Proteomes" id="UP000239263"/>
    </source>
</evidence>
<gene>
    <name evidence="1" type="ORF">BTO22_11790</name>
</gene>
<name>A0A2S7X2J6_9GAMM</name>
<protein>
    <recommendedName>
        <fullName evidence="3">Sugar-binding protein</fullName>
    </recommendedName>
</protein>
<accession>A0A2S7X2J6</accession>
<dbReference type="InterPro" id="IPR050708">
    <property type="entry name" value="T6SS_VgrG/RHS"/>
</dbReference>
<dbReference type="Gene3D" id="2.180.10.10">
    <property type="entry name" value="RHS repeat-associated core"/>
    <property type="match status" value="1"/>
</dbReference>
<comment type="caution">
    <text evidence="1">The sequence shown here is derived from an EMBL/GenBank/DDBJ whole genome shotgun (WGS) entry which is preliminary data.</text>
</comment>
<organism evidence="1 2">
    <name type="scientific">Aliivibrio sifiae</name>
    <dbReference type="NCBI Taxonomy" id="566293"/>
    <lineage>
        <taxon>Bacteria</taxon>
        <taxon>Pseudomonadati</taxon>
        <taxon>Pseudomonadota</taxon>
        <taxon>Gammaproteobacteria</taxon>
        <taxon>Vibrionales</taxon>
        <taxon>Vibrionaceae</taxon>
        <taxon>Aliivibrio</taxon>
    </lineage>
</organism>
<dbReference type="PANTHER" id="PTHR32305:SF15">
    <property type="entry name" value="PROTEIN RHSA-RELATED"/>
    <property type="match status" value="1"/>
</dbReference>
<dbReference type="RefSeq" id="WP_105055706.1">
    <property type="nucleotide sequence ID" value="NZ_CAWNRT010000002.1"/>
</dbReference>
<proteinExistence type="predicted"/>
<reference evidence="1 2" key="1">
    <citation type="submission" date="2016-12" db="EMBL/GenBank/DDBJ databases">
        <title>Diversity of luminous bacteria.</title>
        <authorList>
            <person name="Yoshizawa S."/>
            <person name="Kogure K."/>
        </authorList>
    </citation>
    <scope>NUCLEOTIDE SEQUENCE [LARGE SCALE GENOMIC DNA]</scope>
    <source>
        <strain evidence="1 2">ATCC 33715</strain>
    </source>
</reference>
<dbReference type="AlphaFoldDB" id="A0A2S7X2J6"/>